<name>A0A096P9F4_OSTTA</name>
<feature type="domain" description="RelA/SpoT" evidence="2">
    <location>
        <begin position="364"/>
        <end position="481"/>
    </location>
</feature>
<reference evidence="4" key="1">
    <citation type="journal article" date="2006" name="Proc. Natl. Acad. Sci. U.S.A.">
        <title>Genome analysis of the smallest free-living eukaryote Ostreococcus tauri unveils many unique features.</title>
        <authorList>
            <person name="Derelle E."/>
            <person name="Ferraz C."/>
            <person name="Rombauts S."/>
            <person name="Rouze P."/>
            <person name="Worden A.Z."/>
            <person name="Robbens S."/>
            <person name="Partensky F."/>
            <person name="Degroeve S."/>
            <person name="Echeynie S."/>
            <person name="Cooke R."/>
            <person name="Saeys Y."/>
            <person name="Wuyts J."/>
            <person name="Jabbari K."/>
            <person name="Bowler C."/>
            <person name="Panaud O."/>
            <person name="Piegu B."/>
            <person name="Ball S.G."/>
            <person name="Ral J.-P."/>
            <person name="Bouget F.-Y."/>
            <person name="Piganeau G."/>
            <person name="De Baets B."/>
            <person name="Picard A."/>
            <person name="Delseny M."/>
            <person name="Demaille J."/>
            <person name="Van de Peer Y."/>
            <person name="Moreau H."/>
        </authorList>
    </citation>
    <scope>NUCLEOTIDE SEQUENCE [LARGE SCALE GENOMIC DNA]</scope>
    <source>
        <strain evidence="4">OTTH 0595 / CCAP 157/2 / RCC745</strain>
    </source>
</reference>
<comment type="caution">
    <text evidence="3">The sequence shown here is derived from an EMBL/GenBank/DDBJ whole genome shotgun (WGS) entry which is preliminary data.</text>
</comment>
<dbReference type="Pfam" id="PF04607">
    <property type="entry name" value="RelA_SpoT"/>
    <property type="match status" value="1"/>
</dbReference>
<dbReference type="SUPFAM" id="SSF109604">
    <property type="entry name" value="HD-domain/PDEase-like"/>
    <property type="match status" value="1"/>
</dbReference>
<dbReference type="Proteomes" id="UP000009170">
    <property type="component" value="Unassembled WGS sequence"/>
</dbReference>
<dbReference type="InterPro" id="IPR007685">
    <property type="entry name" value="RelA_SpoT"/>
</dbReference>
<dbReference type="PANTHER" id="PTHR21262">
    <property type="entry name" value="GUANOSINE-3',5'-BIS DIPHOSPHATE 3'-PYROPHOSPHOHYDROLASE"/>
    <property type="match status" value="1"/>
</dbReference>
<dbReference type="CDD" id="cd05399">
    <property type="entry name" value="NT_Rel-Spo_like"/>
    <property type="match status" value="1"/>
</dbReference>
<dbReference type="GO" id="GO:0009507">
    <property type="term" value="C:chloroplast"/>
    <property type="evidence" value="ECO:0007669"/>
    <property type="project" value="TreeGrafter"/>
</dbReference>
<organism evidence="3 4">
    <name type="scientific">Ostreococcus tauri</name>
    <name type="common">Marine green alga</name>
    <dbReference type="NCBI Taxonomy" id="70448"/>
    <lineage>
        <taxon>Eukaryota</taxon>
        <taxon>Viridiplantae</taxon>
        <taxon>Chlorophyta</taxon>
        <taxon>Mamiellophyceae</taxon>
        <taxon>Mamiellales</taxon>
        <taxon>Bathycoccaceae</taxon>
        <taxon>Ostreococcus</taxon>
    </lineage>
</organism>
<dbReference type="AlphaFoldDB" id="A0A096P9F4"/>
<proteinExistence type="predicted"/>
<dbReference type="FunCoup" id="A0A096P9F4">
    <property type="interactions" value="74"/>
</dbReference>
<accession>A0A096P9F4</accession>
<dbReference type="SUPFAM" id="SSF81301">
    <property type="entry name" value="Nucleotidyltransferase"/>
    <property type="match status" value="1"/>
</dbReference>
<dbReference type="PANTHER" id="PTHR21262:SF0">
    <property type="entry name" value="GTP DIPHOSPHOKINASE RSH3, CHLOROPLASTIC-RELATED"/>
    <property type="match status" value="1"/>
</dbReference>
<dbReference type="Gene3D" id="1.10.3210.10">
    <property type="entry name" value="Hypothetical protein af1432"/>
    <property type="match status" value="1"/>
</dbReference>
<gene>
    <name evidence="3" type="ORF">OT_ostta02g04610</name>
</gene>
<evidence type="ECO:0000259" key="2">
    <source>
        <dbReference type="SMART" id="SM00954"/>
    </source>
</evidence>
<evidence type="ECO:0000313" key="3">
    <source>
        <dbReference type="EMBL" id="CEG01219.1"/>
    </source>
</evidence>
<dbReference type="EMBL" id="CAID01000002">
    <property type="protein sequence ID" value="CEG01219.1"/>
    <property type="molecule type" value="Genomic_DNA"/>
</dbReference>
<dbReference type="KEGG" id="ota:OT_ostta02g04610"/>
<feature type="region of interest" description="Disordered" evidence="1">
    <location>
        <begin position="1"/>
        <end position="28"/>
    </location>
</feature>
<dbReference type="InterPro" id="IPR043519">
    <property type="entry name" value="NT_sf"/>
</dbReference>
<sequence>MYGSSPTVRRSAFGKNASHENTVNGMSDRRVAATPFASGTSPATRASPASLGSRGSFASASWSSIQGASPASVHKSGHGMDDALVRTASTEPAKVKVVGFDVGGKGDVGRSSAKPPVGLLRAELAGDFTCDVFDSDAYRRAMTVAPEIFAEPTVRDAFDFAAKSHAGPGLGPHFDRCVETAVTLAKLGMDTKTVAVGLLHDTLDVTSCEVDELRERFSDEIVSLVVDLSRVHRVSKLHRASGRRLEVEERAQFRAMLLAMTDARVVIVKLTARLIKMRNLQSTSASQQQKFAEETLNIYAPLAARLGIFAVKNELEDLTFKWMNPAAYAEISQVLDQREMIVSALTKLDEGLASRNAQVVDLCGRQKSVYSVYKKMMDKGHKLDEIMDLRAIRIIIADGDDDDESERTCREVLESVHSIFTPVKGRLKDYIANPKENGYQSLHSCVRDEAGTTFEIQIRSASMHRTAEYGVAAHWRYKENEKSTTSPKVDQQIQWARFMLSWQNELDDQQKIRPLRTAAAVDCGASLMPCMFPTHAHDCMFNTAEGFCQTCDAEDASPHYVIVVVDGAVSIREVKPENTLADLDFEDNRVPGGARSTEFVRISGIKVNREKIAIADAAKTTLKMGDVVEVTRSRISPSANKSWDETDNVSVFEELNLEVRGLPKSDAVDSQRVHLT</sequence>
<dbReference type="InParanoid" id="A0A096P9F4"/>
<dbReference type="Gene3D" id="3.30.460.10">
    <property type="entry name" value="Beta Polymerase, domain 2"/>
    <property type="match status" value="1"/>
</dbReference>
<evidence type="ECO:0000256" key="1">
    <source>
        <dbReference type="SAM" id="MobiDB-lite"/>
    </source>
</evidence>
<dbReference type="Pfam" id="PF13328">
    <property type="entry name" value="HD_4"/>
    <property type="match status" value="1"/>
</dbReference>
<dbReference type="STRING" id="70448.A0A096P9F4"/>
<evidence type="ECO:0000313" key="4">
    <source>
        <dbReference type="Proteomes" id="UP000009170"/>
    </source>
</evidence>
<dbReference type="OrthoDB" id="430679at2759"/>
<reference evidence="3 4" key="2">
    <citation type="journal article" date="2014" name="BMC Genomics">
        <title>An improved genome of the model marine alga Ostreococcus tauri unfolds by assessing Illumina de novo assemblies.</title>
        <authorList>
            <person name="Blanc-Mathieu R."/>
            <person name="Verhelst B."/>
            <person name="Derelle E."/>
            <person name="Rombauts S."/>
            <person name="Bouget F.Y."/>
            <person name="Carre I."/>
            <person name="Chateau A."/>
            <person name="Eyre-Walker A."/>
            <person name="Grimsley N."/>
            <person name="Moreau H."/>
            <person name="Piegu B."/>
            <person name="Rivals E."/>
            <person name="Schackwitz W."/>
            <person name="Van de Peer Y."/>
            <person name="Piganeau G."/>
        </authorList>
    </citation>
    <scope>NUCLEOTIDE SEQUENCE [LARGE SCALE GENOMIC DNA]</scope>
    <source>
        <strain evidence="4">OTTH 0595 / CCAP 157/2 / RCC745</strain>
    </source>
</reference>
<dbReference type="GeneID" id="9837277"/>
<keyword evidence="4" id="KW-1185">Reference proteome</keyword>
<dbReference type="RefSeq" id="XP_003075305.2">
    <property type="nucleotide sequence ID" value="XM_003075257.2"/>
</dbReference>
<dbReference type="SMART" id="SM00954">
    <property type="entry name" value="RelA_SpoT"/>
    <property type="match status" value="1"/>
</dbReference>
<dbReference type="GO" id="GO:0015969">
    <property type="term" value="P:guanosine tetraphosphate metabolic process"/>
    <property type="evidence" value="ECO:0007669"/>
    <property type="project" value="InterPro"/>
</dbReference>
<protein>
    <submittedName>
        <fullName evidence="3">RelA/SpoT</fullName>
    </submittedName>
</protein>